<comment type="subcellular location">
    <subcellularLocation>
        <location evidence="1 5">Cytoplasm</location>
    </subcellularLocation>
</comment>
<feature type="compositionally biased region" description="Basic and acidic residues" evidence="6">
    <location>
        <begin position="114"/>
        <end position="126"/>
    </location>
</feature>
<evidence type="ECO:0000256" key="6">
    <source>
        <dbReference type="SAM" id="MobiDB-lite"/>
    </source>
</evidence>
<feature type="domain" description="RecX first three-helical" evidence="8">
    <location>
        <begin position="146"/>
        <end position="184"/>
    </location>
</feature>
<comment type="similarity">
    <text evidence="2 5">Belongs to the RecX family.</text>
</comment>
<dbReference type="PANTHER" id="PTHR33602:SF1">
    <property type="entry name" value="REGULATORY PROTEIN RECX FAMILY PROTEIN"/>
    <property type="match status" value="1"/>
</dbReference>
<evidence type="ECO:0000256" key="1">
    <source>
        <dbReference type="ARBA" id="ARBA00004496"/>
    </source>
</evidence>
<dbReference type="InterPro" id="IPR053926">
    <property type="entry name" value="RecX_HTH_1st"/>
</dbReference>
<accession>A0ABQ0RLE9</accession>
<evidence type="ECO:0000259" key="7">
    <source>
        <dbReference type="Pfam" id="PF02631"/>
    </source>
</evidence>
<dbReference type="PANTHER" id="PTHR33602">
    <property type="entry name" value="REGULATORY PROTEIN RECX FAMILY PROTEIN"/>
    <property type="match status" value="1"/>
</dbReference>
<evidence type="ECO:0000256" key="3">
    <source>
        <dbReference type="ARBA" id="ARBA00018111"/>
    </source>
</evidence>
<dbReference type="InterPro" id="IPR036388">
    <property type="entry name" value="WH-like_DNA-bd_sf"/>
</dbReference>
<dbReference type="Gene3D" id="1.10.10.10">
    <property type="entry name" value="Winged helix-like DNA-binding domain superfamily/Winged helix DNA-binding domain"/>
    <property type="match status" value="1"/>
</dbReference>
<evidence type="ECO:0000256" key="2">
    <source>
        <dbReference type="ARBA" id="ARBA00009695"/>
    </source>
</evidence>
<feature type="region of interest" description="Disordered" evidence="6">
    <location>
        <begin position="1"/>
        <end position="141"/>
    </location>
</feature>
<name>A0ABQ0RLE9_GLUNI</name>
<evidence type="ECO:0000256" key="5">
    <source>
        <dbReference type="HAMAP-Rule" id="MF_01114"/>
    </source>
</evidence>
<proteinExistence type="inferred from homology"/>
<dbReference type="InterPro" id="IPR053924">
    <property type="entry name" value="RecX_HTH_2nd"/>
</dbReference>
<protein>
    <recommendedName>
        <fullName evidence="3 5">Regulatory protein RecX</fullName>
    </recommendedName>
</protein>
<evidence type="ECO:0000313" key="9">
    <source>
        <dbReference type="EMBL" id="GEC12633.1"/>
    </source>
</evidence>
<organism evidence="9 10">
    <name type="scientific">Glutamicibacter nicotianae</name>
    <name type="common">Arthrobacter nicotianae</name>
    <dbReference type="NCBI Taxonomy" id="37929"/>
    <lineage>
        <taxon>Bacteria</taxon>
        <taxon>Bacillati</taxon>
        <taxon>Actinomycetota</taxon>
        <taxon>Actinomycetes</taxon>
        <taxon>Micrococcales</taxon>
        <taxon>Micrococcaceae</taxon>
        <taxon>Glutamicibacter</taxon>
    </lineage>
</organism>
<sequence>MASGFQRRSVRPGKNSGSDATSVSKEFQGDLEDMPDWAKPSPEELEAQAAGESAKRDREAQRASQRAAAPAMPAGSTSRTIASFSEQPAKPGSIEELRAAMEQIVAAPAPAKPSKQERREAREARKAARQAGEPEELSDDQWREKARGILLRQLTASDKTAKQLKDKLLENECPEDIADEVIDRYAEINLVDDERFAKSWVVARARSRGLARGAIKRELRTKGVDDELAAEALEQIDDEAEEQRARELVRAKLRPESMGADRDKALRRLVGMLGRKGYNGGMAFKVAREEWEERFGNRY</sequence>
<dbReference type="Pfam" id="PF02631">
    <property type="entry name" value="RecX_HTH2"/>
    <property type="match status" value="1"/>
</dbReference>
<feature type="compositionally biased region" description="Polar residues" evidence="6">
    <location>
        <begin position="15"/>
        <end position="25"/>
    </location>
</feature>
<feature type="compositionally biased region" description="Polar residues" evidence="6">
    <location>
        <begin position="75"/>
        <end position="86"/>
    </location>
</feature>
<gene>
    <name evidence="5" type="primary">recX</name>
    <name evidence="9" type="ORF">ANI01nite_18360</name>
</gene>
<dbReference type="Pfam" id="PF21982">
    <property type="entry name" value="RecX_HTH1"/>
    <property type="match status" value="1"/>
</dbReference>
<dbReference type="RefSeq" id="WP_255314479.1">
    <property type="nucleotide sequence ID" value="NZ_BAAAWM010000001.1"/>
</dbReference>
<evidence type="ECO:0000259" key="8">
    <source>
        <dbReference type="Pfam" id="PF21982"/>
    </source>
</evidence>
<keyword evidence="4 5" id="KW-0963">Cytoplasm</keyword>
<comment type="caution">
    <text evidence="9">The sequence shown here is derived from an EMBL/GenBank/DDBJ whole genome shotgun (WGS) entry which is preliminary data.</text>
</comment>
<dbReference type="EMBL" id="BJNE01000006">
    <property type="protein sequence ID" value="GEC12633.1"/>
    <property type="molecule type" value="Genomic_DNA"/>
</dbReference>
<dbReference type="InterPro" id="IPR003783">
    <property type="entry name" value="Regulatory_RecX"/>
</dbReference>
<evidence type="ECO:0000256" key="4">
    <source>
        <dbReference type="ARBA" id="ARBA00022490"/>
    </source>
</evidence>
<keyword evidence="10" id="KW-1185">Reference proteome</keyword>
<reference evidence="9 10" key="1">
    <citation type="submission" date="2019-06" db="EMBL/GenBank/DDBJ databases">
        <title>Whole genome shotgun sequence of Glutamicibacter nicotianae NBRC 14234.</title>
        <authorList>
            <person name="Hosoyama A."/>
            <person name="Uohara A."/>
            <person name="Ohji S."/>
            <person name="Ichikawa N."/>
        </authorList>
    </citation>
    <scope>NUCLEOTIDE SEQUENCE [LARGE SCALE GENOMIC DNA]</scope>
    <source>
        <strain evidence="9 10">NBRC 14234</strain>
    </source>
</reference>
<feature type="compositionally biased region" description="Low complexity" evidence="6">
    <location>
        <begin position="62"/>
        <end position="74"/>
    </location>
</feature>
<feature type="domain" description="RecX second three-helical" evidence="7">
    <location>
        <begin position="192"/>
        <end position="233"/>
    </location>
</feature>
<comment type="function">
    <text evidence="5">Modulates RecA activity.</text>
</comment>
<dbReference type="HAMAP" id="MF_01114">
    <property type="entry name" value="RecX"/>
    <property type="match status" value="1"/>
</dbReference>
<dbReference type="Proteomes" id="UP000316242">
    <property type="component" value="Unassembled WGS sequence"/>
</dbReference>
<evidence type="ECO:0000313" key="10">
    <source>
        <dbReference type="Proteomes" id="UP000316242"/>
    </source>
</evidence>